<dbReference type="PANTHER" id="PTHR19317">
    <property type="entry name" value="PRENYLATED RAB ACCEPTOR 1-RELATED"/>
    <property type="match status" value="1"/>
</dbReference>
<comment type="subcellular location">
    <subcellularLocation>
        <location evidence="2 7">Membrane</location>
        <topology evidence="2 7">Multi-pass membrane protein</topology>
    </subcellularLocation>
</comment>
<dbReference type="AlphaFoldDB" id="A0AAP0D1Q7"/>
<evidence type="ECO:0000256" key="7">
    <source>
        <dbReference type="RuleBase" id="RU363107"/>
    </source>
</evidence>
<gene>
    <name evidence="8" type="ORF">SSX86_013507</name>
</gene>
<comment type="function">
    <text evidence="1 7">May be involved in both secretory and endocytic intracellular trafficking in the endosomal/prevacuolar compartments.</text>
</comment>
<comment type="similarity">
    <text evidence="3 7">Belongs to the PRA1 family.</text>
</comment>
<protein>
    <recommendedName>
        <fullName evidence="7">PRA1 family protein</fullName>
    </recommendedName>
</protein>
<comment type="caution">
    <text evidence="8">The sequence shown here is derived from an EMBL/GenBank/DDBJ whole genome shotgun (WGS) entry which is preliminary data.</text>
</comment>
<evidence type="ECO:0000256" key="3">
    <source>
        <dbReference type="ARBA" id="ARBA00006483"/>
    </source>
</evidence>
<name>A0AAP0D1Q7_9ASTR</name>
<feature type="transmembrane region" description="Helical" evidence="7">
    <location>
        <begin position="65"/>
        <end position="83"/>
    </location>
</feature>
<dbReference type="GO" id="GO:0005783">
    <property type="term" value="C:endoplasmic reticulum"/>
    <property type="evidence" value="ECO:0007669"/>
    <property type="project" value="UniProtKB-ARBA"/>
</dbReference>
<keyword evidence="5 7" id="KW-1133">Transmembrane helix</keyword>
<evidence type="ECO:0000256" key="2">
    <source>
        <dbReference type="ARBA" id="ARBA00004141"/>
    </source>
</evidence>
<evidence type="ECO:0000256" key="5">
    <source>
        <dbReference type="ARBA" id="ARBA00022989"/>
    </source>
</evidence>
<feature type="transmembrane region" description="Helical" evidence="7">
    <location>
        <begin position="117"/>
        <end position="137"/>
    </location>
</feature>
<keyword evidence="7" id="KW-0813">Transport</keyword>
<dbReference type="GO" id="GO:0016020">
    <property type="term" value="C:membrane"/>
    <property type="evidence" value="ECO:0007669"/>
    <property type="project" value="UniProtKB-SubCell"/>
</dbReference>
<keyword evidence="9" id="KW-1185">Reference proteome</keyword>
<keyword evidence="6 7" id="KW-0472">Membrane</keyword>
<reference evidence="8 9" key="1">
    <citation type="submission" date="2024-04" db="EMBL/GenBank/DDBJ databases">
        <title>The reference genome of an endangered Asteraceae, Deinandra increscens subsp. villosa, native to the Central Coast of California.</title>
        <authorList>
            <person name="Guilliams M."/>
            <person name="Hasenstab-Lehman K."/>
            <person name="Meyer R."/>
            <person name="Mcevoy S."/>
        </authorList>
    </citation>
    <scope>NUCLEOTIDE SEQUENCE [LARGE SCALE GENOMIC DNA]</scope>
    <source>
        <tissue evidence="8">Leaf</tissue>
    </source>
</reference>
<evidence type="ECO:0000256" key="4">
    <source>
        <dbReference type="ARBA" id="ARBA00022692"/>
    </source>
</evidence>
<feature type="transmembrane region" description="Helical" evidence="7">
    <location>
        <begin position="143"/>
        <end position="163"/>
    </location>
</feature>
<evidence type="ECO:0000256" key="6">
    <source>
        <dbReference type="ARBA" id="ARBA00023136"/>
    </source>
</evidence>
<accession>A0AAP0D1Q7</accession>
<dbReference type="GO" id="GO:0005794">
    <property type="term" value="C:Golgi apparatus"/>
    <property type="evidence" value="ECO:0007669"/>
    <property type="project" value="TreeGrafter"/>
</dbReference>
<dbReference type="PANTHER" id="PTHR19317:SF2">
    <property type="entry name" value="PRA1 FAMILY PROTEIN F2"/>
    <property type="match status" value="1"/>
</dbReference>
<dbReference type="Pfam" id="PF03208">
    <property type="entry name" value="PRA1"/>
    <property type="match status" value="1"/>
</dbReference>
<evidence type="ECO:0000313" key="8">
    <source>
        <dbReference type="EMBL" id="KAK9066186.1"/>
    </source>
</evidence>
<sequence length="180" mass="20258">MATYGTIPTSSLGGTNVEYFSREKARIRSGLGTRRSWKEMFNLGSIDFPHGVSDAFSRIRTNIGYFRMNYVIIMLVILLFSLLWHPISLIVFTVMMAAWLFLYFLRDEPLVIFHRTIGDRAVLLVLFAVTVVLLLLTGATWNILSSILIGLAVVVVHAALWNIDDLYLIESGDYSASSSM</sequence>
<dbReference type="GO" id="GO:0016192">
    <property type="term" value="P:vesicle-mediated transport"/>
    <property type="evidence" value="ECO:0007669"/>
    <property type="project" value="TreeGrafter"/>
</dbReference>
<organism evidence="8 9">
    <name type="scientific">Deinandra increscens subsp. villosa</name>
    <dbReference type="NCBI Taxonomy" id="3103831"/>
    <lineage>
        <taxon>Eukaryota</taxon>
        <taxon>Viridiplantae</taxon>
        <taxon>Streptophyta</taxon>
        <taxon>Embryophyta</taxon>
        <taxon>Tracheophyta</taxon>
        <taxon>Spermatophyta</taxon>
        <taxon>Magnoliopsida</taxon>
        <taxon>eudicotyledons</taxon>
        <taxon>Gunneridae</taxon>
        <taxon>Pentapetalae</taxon>
        <taxon>asterids</taxon>
        <taxon>campanulids</taxon>
        <taxon>Asterales</taxon>
        <taxon>Asteraceae</taxon>
        <taxon>Asteroideae</taxon>
        <taxon>Heliantheae alliance</taxon>
        <taxon>Madieae</taxon>
        <taxon>Madiinae</taxon>
        <taxon>Deinandra</taxon>
    </lineage>
</organism>
<evidence type="ECO:0000256" key="1">
    <source>
        <dbReference type="ARBA" id="ARBA00002501"/>
    </source>
</evidence>
<dbReference type="InterPro" id="IPR004895">
    <property type="entry name" value="Prenylated_rab_accept_PRA1"/>
</dbReference>
<evidence type="ECO:0000313" key="9">
    <source>
        <dbReference type="Proteomes" id="UP001408789"/>
    </source>
</evidence>
<keyword evidence="4 7" id="KW-0812">Transmembrane</keyword>
<dbReference type="Proteomes" id="UP001408789">
    <property type="component" value="Unassembled WGS sequence"/>
</dbReference>
<dbReference type="EMBL" id="JBCNJP010000015">
    <property type="protein sequence ID" value="KAK9066186.1"/>
    <property type="molecule type" value="Genomic_DNA"/>
</dbReference>
<proteinExistence type="inferred from homology"/>